<dbReference type="AlphaFoldDB" id="A0A7H1B2H1"/>
<feature type="compositionally biased region" description="Basic and acidic residues" evidence="1">
    <location>
        <begin position="254"/>
        <end position="263"/>
    </location>
</feature>
<organism evidence="4 5">
    <name type="scientific">Streptomyces xanthii</name>
    <dbReference type="NCBI Taxonomy" id="2768069"/>
    <lineage>
        <taxon>Bacteria</taxon>
        <taxon>Bacillati</taxon>
        <taxon>Actinomycetota</taxon>
        <taxon>Actinomycetes</taxon>
        <taxon>Kitasatosporales</taxon>
        <taxon>Streptomycetaceae</taxon>
        <taxon>Streptomyces</taxon>
    </lineage>
</organism>
<evidence type="ECO:0000256" key="2">
    <source>
        <dbReference type="SAM" id="SignalP"/>
    </source>
</evidence>
<feature type="signal peptide" evidence="2">
    <location>
        <begin position="1"/>
        <end position="31"/>
    </location>
</feature>
<accession>A0A7H1B2H1</accession>
<feature type="chain" id="PRO_5038776839" description="DUF6777 domain-containing protein" evidence="2">
    <location>
        <begin position="32"/>
        <end position="374"/>
    </location>
</feature>
<feature type="compositionally biased region" description="Low complexity" evidence="1">
    <location>
        <begin position="278"/>
        <end position="316"/>
    </location>
</feature>
<dbReference type="Proteomes" id="UP000516428">
    <property type="component" value="Chromosome"/>
</dbReference>
<feature type="compositionally biased region" description="Low complexity" evidence="1">
    <location>
        <begin position="326"/>
        <end position="348"/>
    </location>
</feature>
<name>A0A7H1B2H1_9ACTN</name>
<keyword evidence="5" id="KW-1185">Reference proteome</keyword>
<evidence type="ECO:0000259" key="3">
    <source>
        <dbReference type="Pfam" id="PF20568"/>
    </source>
</evidence>
<protein>
    <recommendedName>
        <fullName evidence="3">DUF6777 domain-containing protein</fullName>
    </recommendedName>
</protein>
<feature type="compositionally biased region" description="Pro residues" evidence="1">
    <location>
        <begin position="264"/>
        <end position="277"/>
    </location>
</feature>
<dbReference type="RefSeq" id="WP_188335681.1">
    <property type="nucleotide sequence ID" value="NZ_CP061281.1"/>
</dbReference>
<dbReference type="EMBL" id="CP061281">
    <property type="protein sequence ID" value="QNS02926.1"/>
    <property type="molecule type" value="Genomic_DNA"/>
</dbReference>
<feature type="region of interest" description="Disordered" evidence="1">
    <location>
        <begin position="253"/>
        <end position="374"/>
    </location>
</feature>
<sequence>MRARIRTKTYVTALGISAALLLAGCSSGDGAGDQTVGVAAGAKGTLHLQPITDDGPDPFTDSTATSDATPPPVTRTPQPAPSGSATGNPEGLKSYSGSTPGLYGGTRSVGSCDVEKQVRFLTSDQAKAGAFAEASGIDRADIASFLRGLTPVVLRVDTRVTNHGYRDGSATSFQSVLQAGTAVLVDRHGLPRVRCACGNPIAAPVALKGTPRQKGKAWEGYRPTEVIVITPAPQIIQNITIINIVNNTWIQRPIGDDGHHDKPVPPPSPTPTSPSPSPSDSETSPSPSDSESDSASPSDSPSSSECPTPTATSTPVSPSPWPSGCPTPTLASDSPSPDTSSDSPAPDTVPESPDQPDGAGLIPDASSQDEASAG</sequence>
<feature type="compositionally biased region" description="Pro residues" evidence="1">
    <location>
        <begin position="69"/>
        <end position="80"/>
    </location>
</feature>
<evidence type="ECO:0000313" key="5">
    <source>
        <dbReference type="Proteomes" id="UP000516428"/>
    </source>
</evidence>
<dbReference type="InterPro" id="IPR046704">
    <property type="entry name" value="DUF6777"/>
</dbReference>
<dbReference type="PROSITE" id="PS51257">
    <property type="entry name" value="PROKAR_LIPOPROTEIN"/>
    <property type="match status" value="1"/>
</dbReference>
<feature type="domain" description="DUF6777" evidence="3">
    <location>
        <begin position="94"/>
        <end position="255"/>
    </location>
</feature>
<reference evidence="4 5" key="1">
    <citation type="submission" date="2020-09" db="EMBL/GenBank/DDBJ databases">
        <title>A novel species.</title>
        <authorList>
            <person name="Gao J."/>
        </authorList>
    </citation>
    <scope>NUCLEOTIDE SEQUENCE [LARGE SCALE GENOMIC DNA]</scope>
    <source>
        <strain evidence="4 5">CRXT-Y-14</strain>
    </source>
</reference>
<evidence type="ECO:0000256" key="1">
    <source>
        <dbReference type="SAM" id="MobiDB-lite"/>
    </source>
</evidence>
<keyword evidence="2" id="KW-0732">Signal</keyword>
<feature type="compositionally biased region" description="Polar residues" evidence="1">
    <location>
        <begin position="365"/>
        <end position="374"/>
    </location>
</feature>
<dbReference type="Pfam" id="PF20568">
    <property type="entry name" value="DUF6777"/>
    <property type="match status" value="1"/>
</dbReference>
<gene>
    <name evidence="4" type="ORF">IAG42_04320</name>
</gene>
<proteinExistence type="predicted"/>
<dbReference type="KEGG" id="sxn:IAG42_04320"/>
<evidence type="ECO:0000313" key="4">
    <source>
        <dbReference type="EMBL" id="QNS02926.1"/>
    </source>
</evidence>
<feature type="region of interest" description="Disordered" evidence="1">
    <location>
        <begin position="47"/>
        <end position="100"/>
    </location>
</feature>